<keyword evidence="1" id="KW-0175">Coiled coil</keyword>
<sequence length="63" mass="7288">MNRRTQKAETQVQRLEENIAFQQQMIAKLDQGGHDVRAARMILKRLKAQLAKLVGERDLAKRS</sequence>
<comment type="caution">
    <text evidence="2">The sequence shown here is derived from an EMBL/GenBank/DDBJ whole genome shotgun (WGS) entry which is preliminary data.</text>
</comment>
<evidence type="ECO:0000313" key="2">
    <source>
        <dbReference type="EMBL" id="GEP59831.1"/>
    </source>
</evidence>
<evidence type="ECO:0000256" key="1">
    <source>
        <dbReference type="SAM" id="Coils"/>
    </source>
</evidence>
<dbReference type="AlphaFoldDB" id="A0A512NLK6"/>
<protein>
    <submittedName>
        <fullName evidence="2">Uncharacterized protein</fullName>
    </submittedName>
</protein>
<evidence type="ECO:0000313" key="3">
    <source>
        <dbReference type="Proteomes" id="UP000321058"/>
    </source>
</evidence>
<reference evidence="2 3" key="1">
    <citation type="submission" date="2019-07" db="EMBL/GenBank/DDBJ databases">
        <title>Whole genome shotgun sequence of Reyranella soli NBRC 108950.</title>
        <authorList>
            <person name="Hosoyama A."/>
            <person name="Uohara A."/>
            <person name="Ohji S."/>
            <person name="Ichikawa N."/>
        </authorList>
    </citation>
    <scope>NUCLEOTIDE SEQUENCE [LARGE SCALE GENOMIC DNA]</scope>
    <source>
        <strain evidence="2 3">NBRC 108950</strain>
    </source>
</reference>
<keyword evidence="3" id="KW-1185">Reference proteome</keyword>
<dbReference type="Proteomes" id="UP000321058">
    <property type="component" value="Unassembled WGS sequence"/>
</dbReference>
<gene>
    <name evidence="2" type="ORF">RSO01_69970</name>
</gene>
<feature type="coiled-coil region" evidence="1">
    <location>
        <begin position="5"/>
        <end position="63"/>
    </location>
</feature>
<name>A0A512NLK6_9HYPH</name>
<dbReference type="RefSeq" id="WP_147155212.1">
    <property type="nucleotide sequence ID" value="NZ_BKAJ01000141.1"/>
</dbReference>
<dbReference type="EMBL" id="BKAJ01000141">
    <property type="protein sequence ID" value="GEP59831.1"/>
    <property type="molecule type" value="Genomic_DNA"/>
</dbReference>
<proteinExistence type="predicted"/>
<organism evidence="2 3">
    <name type="scientific">Reyranella soli</name>
    <dbReference type="NCBI Taxonomy" id="1230389"/>
    <lineage>
        <taxon>Bacteria</taxon>
        <taxon>Pseudomonadati</taxon>
        <taxon>Pseudomonadota</taxon>
        <taxon>Alphaproteobacteria</taxon>
        <taxon>Hyphomicrobiales</taxon>
        <taxon>Reyranellaceae</taxon>
        <taxon>Reyranella</taxon>
    </lineage>
</organism>
<accession>A0A512NLK6</accession>